<name>A0ABQ6BKU1_9CAUL</name>
<keyword evidence="3" id="KW-1185">Reference proteome</keyword>
<evidence type="ECO:0000313" key="3">
    <source>
        <dbReference type="Proteomes" id="UP001156921"/>
    </source>
</evidence>
<feature type="chain" id="PRO_5045750762" evidence="1">
    <location>
        <begin position="23"/>
        <end position="120"/>
    </location>
</feature>
<dbReference type="Proteomes" id="UP001156921">
    <property type="component" value="Unassembled WGS sequence"/>
</dbReference>
<evidence type="ECO:0000313" key="2">
    <source>
        <dbReference type="EMBL" id="GLS00354.1"/>
    </source>
</evidence>
<reference evidence="3" key="1">
    <citation type="journal article" date="2019" name="Int. J. Syst. Evol. Microbiol.">
        <title>The Global Catalogue of Microorganisms (GCM) 10K type strain sequencing project: providing services to taxonomists for standard genome sequencing and annotation.</title>
        <authorList>
            <consortium name="The Broad Institute Genomics Platform"/>
            <consortium name="The Broad Institute Genome Sequencing Center for Infectious Disease"/>
            <person name="Wu L."/>
            <person name="Ma J."/>
        </authorList>
    </citation>
    <scope>NUCLEOTIDE SEQUENCE [LARGE SCALE GENOMIC DNA]</scope>
    <source>
        <strain evidence="3">NBRC 110107</strain>
    </source>
</reference>
<organism evidence="2 3">
    <name type="scientific">Brevundimonas denitrificans</name>
    <dbReference type="NCBI Taxonomy" id="1443434"/>
    <lineage>
        <taxon>Bacteria</taxon>
        <taxon>Pseudomonadati</taxon>
        <taxon>Pseudomonadota</taxon>
        <taxon>Alphaproteobacteria</taxon>
        <taxon>Caulobacterales</taxon>
        <taxon>Caulobacteraceae</taxon>
        <taxon>Brevundimonas</taxon>
    </lineage>
</organism>
<sequence length="120" mass="13281">MLRTLAVATLTVACLAAGPGRAEMNSVFGNTVVSRYPDGGWVKHWFNPDGTYAAQFSDGRRLAARWSVAGEQVCLTNMRPYMLIPRFCTQMVEAEVGQTWHSRDPLGRRVQNVLVAGRNP</sequence>
<protein>
    <submittedName>
        <fullName evidence="2">Uncharacterized protein</fullName>
    </submittedName>
</protein>
<keyword evidence="1" id="KW-0732">Signal</keyword>
<dbReference type="EMBL" id="BSOY01000004">
    <property type="protein sequence ID" value="GLS00354.1"/>
    <property type="molecule type" value="Genomic_DNA"/>
</dbReference>
<feature type="signal peptide" evidence="1">
    <location>
        <begin position="1"/>
        <end position="22"/>
    </location>
</feature>
<evidence type="ECO:0000256" key="1">
    <source>
        <dbReference type="SAM" id="SignalP"/>
    </source>
</evidence>
<accession>A0ABQ6BKU1</accession>
<gene>
    <name evidence="2" type="ORF">GCM10007859_03590</name>
</gene>
<proteinExistence type="predicted"/>
<comment type="caution">
    <text evidence="2">The sequence shown here is derived from an EMBL/GenBank/DDBJ whole genome shotgun (WGS) entry which is preliminary data.</text>
</comment>